<gene>
    <name evidence="1" type="ORF">COK72_02410</name>
</gene>
<proteinExistence type="predicted"/>
<reference evidence="1 2" key="1">
    <citation type="submission" date="2017-09" db="EMBL/GenBank/DDBJ databases">
        <title>Large-scale bioinformatics analysis of Bacillus genomes uncovers conserved roles of natural products in bacterial physiology.</title>
        <authorList>
            <consortium name="Agbiome Team Llc"/>
            <person name="Bleich R.M."/>
            <person name="Grubbs K.J."/>
            <person name="Santa Maria K.C."/>
            <person name="Allen S.E."/>
            <person name="Farag S."/>
            <person name="Shank E.A."/>
            <person name="Bowers A."/>
        </authorList>
    </citation>
    <scope>NUCLEOTIDE SEQUENCE [LARGE SCALE GENOMIC DNA]</scope>
    <source>
        <strain evidence="1 2">AFS065400</strain>
    </source>
</reference>
<dbReference type="AlphaFoldDB" id="A0A9X7AS91"/>
<evidence type="ECO:0000313" key="2">
    <source>
        <dbReference type="Proteomes" id="UP000226106"/>
    </source>
</evidence>
<dbReference type="Pfam" id="PF25708">
    <property type="entry name" value="Phage_T7_Gp5_9"/>
    <property type="match status" value="1"/>
</dbReference>
<accession>A0A9X7AS91</accession>
<dbReference type="InterPro" id="IPR058007">
    <property type="entry name" value="Gp5.9"/>
</dbReference>
<name>A0A9X7AS91_BACTU</name>
<sequence>MGVDYYVCKSCEDTFSDCGYFVSCICGYRWCCDECAENDGVVAEFDEKTGEKLDESETCKFCRNEDFTDWELFKFARALLGKSREEVVELYKEMGKTEPKTVTISKGEYEGLLESQHFLNCLEAMGVDNWGGYGDACEMSEREE</sequence>
<dbReference type="Proteomes" id="UP000226106">
    <property type="component" value="Unassembled WGS sequence"/>
</dbReference>
<evidence type="ECO:0000313" key="1">
    <source>
        <dbReference type="EMBL" id="PFT50881.1"/>
    </source>
</evidence>
<dbReference type="RefSeq" id="WP_098640161.1">
    <property type="nucleotide sequence ID" value="NZ_NVCO01000007.1"/>
</dbReference>
<protein>
    <submittedName>
        <fullName evidence="1">Uncharacterized protein</fullName>
    </submittedName>
</protein>
<organism evidence="1 2">
    <name type="scientific">Bacillus thuringiensis</name>
    <dbReference type="NCBI Taxonomy" id="1428"/>
    <lineage>
        <taxon>Bacteria</taxon>
        <taxon>Bacillati</taxon>
        <taxon>Bacillota</taxon>
        <taxon>Bacilli</taxon>
        <taxon>Bacillales</taxon>
        <taxon>Bacillaceae</taxon>
        <taxon>Bacillus</taxon>
        <taxon>Bacillus cereus group</taxon>
    </lineage>
</organism>
<comment type="caution">
    <text evidence="1">The sequence shown here is derived from an EMBL/GenBank/DDBJ whole genome shotgun (WGS) entry which is preliminary data.</text>
</comment>
<dbReference type="EMBL" id="NVCO01000007">
    <property type="protein sequence ID" value="PFT50881.1"/>
    <property type="molecule type" value="Genomic_DNA"/>
</dbReference>